<dbReference type="InterPro" id="IPR000715">
    <property type="entry name" value="Glycosyl_transferase_4"/>
</dbReference>
<evidence type="ECO:0000313" key="7">
    <source>
        <dbReference type="EMBL" id="PIR45838.1"/>
    </source>
</evidence>
<evidence type="ECO:0000256" key="5">
    <source>
        <dbReference type="ARBA" id="ARBA00023136"/>
    </source>
</evidence>
<accession>A0A2H0RH63</accession>
<evidence type="ECO:0000256" key="3">
    <source>
        <dbReference type="ARBA" id="ARBA00022692"/>
    </source>
</evidence>
<evidence type="ECO:0000256" key="4">
    <source>
        <dbReference type="ARBA" id="ARBA00022989"/>
    </source>
</evidence>
<evidence type="ECO:0000256" key="6">
    <source>
        <dbReference type="SAM" id="Phobius"/>
    </source>
</evidence>
<comment type="subcellular location">
    <subcellularLocation>
        <location evidence="1">Membrane</location>
        <topology evidence="1">Multi-pass membrane protein</topology>
    </subcellularLocation>
</comment>
<keyword evidence="3 6" id="KW-0812">Transmembrane</keyword>
<feature type="transmembrane region" description="Helical" evidence="6">
    <location>
        <begin position="106"/>
        <end position="124"/>
    </location>
</feature>
<organism evidence="7 8">
    <name type="scientific">Candidatus Vogelbacteria bacterium CG10_big_fil_rev_8_21_14_0_10_49_38</name>
    <dbReference type="NCBI Taxonomy" id="1975043"/>
    <lineage>
        <taxon>Bacteria</taxon>
        <taxon>Candidatus Vogeliibacteriota</taxon>
    </lineage>
</organism>
<feature type="transmembrane region" description="Helical" evidence="6">
    <location>
        <begin position="332"/>
        <end position="350"/>
    </location>
</feature>
<feature type="transmembrane region" description="Helical" evidence="6">
    <location>
        <begin position="68"/>
        <end position="86"/>
    </location>
</feature>
<dbReference type="GO" id="GO:0044038">
    <property type="term" value="P:cell wall macromolecule biosynthetic process"/>
    <property type="evidence" value="ECO:0007669"/>
    <property type="project" value="TreeGrafter"/>
</dbReference>
<dbReference type="GO" id="GO:0071555">
    <property type="term" value="P:cell wall organization"/>
    <property type="evidence" value="ECO:0007669"/>
    <property type="project" value="TreeGrafter"/>
</dbReference>
<keyword evidence="2" id="KW-0808">Transferase</keyword>
<feature type="transmembrane region" description="Helical" evidence="6">
    <location>
        <begin position="278"/>
        <end position="298"/>
    </location>
</feature>
<feature type="transmembrane region" description="Helical" evidence="6">
    <location>
        <begin position="6"/>
        <end position="32"/>
    </location>
</feature>
<feature type="transmembrane region" description="Helical" evidence="6">
    <location>
        <begin position="144"/>
        <end position="160"/>
    </location>
</feature>
<dbReference type="Pfam" id="PF00953">
    <property type="entry name" value="Glycos_transf_4"/>
    <property type="match status" value="1"/>
</dbReference>
<dbReference type="EMBL" id="PCYK01000025">
    <property type="protein sequence ID" value="PIR45838.1"/>
    <property type="molecule type" value="Genomic_DNA"/>
</dbReference>
<evidence type="ECO:0000313" key="8">
    <source>
        <dbReference type="Proteomes" id="UP000230431"/>
    </source>
</evidence>
<proteinExistence type="predicted"/>
<evidence type="ECO:0000256" key="1">
    <source>
        <dbReference type="ARBA" id="ARBA00004141"/>
    </source>
</evidence>
<keyword evidence="4 6" id="KW-1133">Transmembrane helix</keyword>
<dbReference type="Proteomes" id="UP000230431">
    <property type="component" value="Unassembled WGS sequence"/>
</dbReference>
<dbReference type="GO" id="GO:0016780">
    <property type="term" value="F:phosphotransferase activity, for other substituted phosphate groups"/>
    <property type="evidence" value="ECO:0007669"/>
    <property type="project" value="InterPro"/>
</dbReference>
<dbReference type="PANTHER" id="PTHR22926:SF5">
    <property type="entry name" value="PHOSPHO-N-ACETYLMURAMOYL-PENTAPEPTIDE-TRANSFERASE HOMOLOG"/>
    <property type="match status" value="1"/>
</dbReference>
<name>A0A2H0RH63_9BACT</name>
<keyword evidence="5 6" id="KW-0472">Membrane</keyword>
<dbReference type="PANTHER" id="PTHR22926">
    <property type="entry name" value="PHOSPHO-N-ACETYLMURAMOYL-PENTAPEPTIDE-TRANSFERASE"/>
    <property type="match status" value="1"/>
</dbReference>
<protein>
    <recommendedName>
        <fullName evidence="9">Phospho-N-acetylmuramoyl-pentapeptide-transferase</fullName>
    </recommendedName>
</protein>
<sequence>MLQLSLLKVFLPTAMAFFVGIGLTPFLTDWLYRQKMWKKRAGKLAPDGGETPIFNKLHETREVGTPRMGGIVIWASVIFTAGFFWLTSEIWPDTTKFNFLSRNQTWLPLFTLLAGALIGLVDDWRQVKAEINVNRAGLPFSHRLLMVTGLGLLGAYWFYYKLGMVAIALPFGGALTIGWLVMPLFVLVMIALFASGVIDGLDGLSGGVMAVIFGAYTVIAFAQNQIDLAALCGAITGGLLAFLWFNIPPARFYMSETGILGLTTALTVVVFLTDSVLTLPIIALPLVATAFSVAVQMLSKKFRHGKKVFLVAPLHHHFEALGWPATKVVMRYWVIAIIFAIIGLIITLIGSPK</sequence>
<evidence type="ECO:0000256" key="2">
    <source>
        <dbReference type="ARBA" id="ARBA00022679"/>
    </source>
</evidence>
<feature type="transmembrane region" description="Helical" evidence="6">
    <location>
        <begin position="252"/>
        <end position="272"/>
    </location>
</feature>
<evidence type="ECO:0008006" key="9">
    <source>
        <dbReference type="Google" id="ProtNLM"/>
    </source>
</evidence>
<reference evidence="7 8" key="1">
    <citation type="submission" date="2017-09" db="EMBL/GenBank/DDBJ databases">
        <title>Depth-based differentiation of microbial function through sediment-hosted aquifers and enrichment of novel symbionts in the deep terrestrial subsurface.</title>
        <authorList>
            <person name="Probst A.J."/>
            <person name="Ladd B."/>
            <person name="Jarett J.K."/>
            <person name="Geller-Mcgrath D.E."/>
            <person name="Sieber C.M."/>
            <person name="Emerson J.B."/>
            <person name="Anantharaman K."/>
            <person name="Thomas B.C."/>
            <person name="Malmstrom R."/>
            <person name="Stieglmeier M."/>
            <person name="Klingl A."/>
            <person name="Woyke T."/>
            <person name="Ryan C.M."/>
            <person name="Banfield J.F."/>
        </authorList>
    </citation>
    <scope>NUCLEOTIDE SEQUENCE [LARGE SCALE GENOMIC DNA]</scope>
    <source>
        <strain evidence="7">CG10_big_fil_rev_8_21_14_0_10_49_38</strain>
    </source>
</reference>
<dbReference type="GO" id="GO:0005886">
    <property type="term" value="C:plasma membrane"/>
    <property type="evidence" value="ECO:0007669"/>
    <property type="project" value="TreeGrafter"/>
</dbReference>
<feature type="transmembrane region" description="Helical" evidence="6">
    <location>
        <begin position="201"/>
        <end position="222"/>
    </location>
</feature>
<gene>
    <name evidence="7" type="ORF">COV08_02995</name>
</gene>
<feature type="transmembrane region" description="Helical" evidence="6">
    <location>
        <begin position="228"/>
        <end position="245"/>
    </location>
</feature>
<dbReference type="AlphaFoldDB" id="A0A2H0RH63"/>
<comment type="caution">
    <text evidence="7">The sequence shown here is derived from an EMBL/GenBank/DDBJ whole genome shotgun (WGS) entry which is preliminary data.</text>
</comment>
<feature type="transmembrane region" description="Helical" evidence="6">
    <location>
        <begin position="166"/>
        <end position="194"/>
    </location>
</feature>